<proteinExistence type="predicted"/>
<dbReference type="EMBL" id="JBGEDP010000001">
    <property type="protein sequence ID" value="MEY8015027.1"/>
    <property type="molecule type" value="Genomic_DNA"/>
</dbReference>
<sequence length="48" mass="4918">MSGIRSVVSGALLGCAGASPRFWTARAPKLHLVQDPAAVALLVGMLLD</sequence>
<comment type="caution">
    <text evidence="1">The sequence shown here is derived from an EMBL/GenBank/DDBJ whole genome shotgun (WGS) entry which is preliminary data.</text>
</comment>
<evidence type="ECO:0000313" key="1">
    <source>
        <dbReference type="EMBL" id="MEY8015027.1"/>
    </source>
</evidence>
<gene>
    <name evidence="1" type="ORF">AB8998_08420</name>
</gene>
<name>A0ABV4BZL0_9MYCO</name>
<accession>A0ABV4BZL0</accession>
<dbReference type="Proteomes" id="UP001564760">
    <property type="component" value="Unassembled WGS sequence"/>
</dbReference>
<protein>
    <submittedName>
        <fullName evidence="1">Uncharacterized protein</fullName>
    </submittedName>
</protein>
<dbReference type="RefSeq" id="WP_369737448.1">
    <property type="nucleotide sequence ID" value="NZ_JBGEDP010000001.1"/>
</dbReference>
<organism evidence="1 2">
    <name type="scientific">Mycobacterium servetii</name>
    <dbReference type="NCBI Taxonomy" id="3237418"/>
    <lineage>
        <taxon>Bacteria</taxon>
        <taxon>Bacillati</taxon>
        <taxon>Actinomycetota</taxon>
        <taxon>Actinomycetes</taxon>
        <taxon>Mycobacteriales</taxon>
        <taxon>Mycobacteriaceae</taxon>
        <taxon>Mycobacterium</taxon>
    </lineage>
</organism>
<keyword evidence="2" id="KW-1185">Reference proteome</keyword>
<evidence type="ECO:0000313" key="2">
    <source>
        <dbReference type="Proteomes" id="UP001564760"/>
    </source>
</evidence>
<reference evidence="1 2" key="1">
    <citation type="submission" date="2024-08" db="EMBL/GenBank/DDBJ databases">
        <title>Mycobacterium servetensis sp. nov., a novel rapid-growing mycobacterial species recovered from a human patient in Zaragoza, Spain.</title>
        <authorList>
            <person name="Tristancho-Baro A.I."/>
            <person name="Buenestado-Serrano S."/>
            <person name="Garcia De Viedma D."/>
            <person name="Milagro-Beamonte A."/>
            <person name="Burillo N."/>
            <person name="Sanz S."/>
            <person name="Lopez-Calleja A.I."/>
            <person name="Penas-Utrilla D."/>
            <person name="Guardingo M."/>
            <person name="Garcia M.J."/>
            <person name="Vinuelas-Bayon J."/>
        </authorList>
    </citation>
    <scope>NUCLEOTIDE SEQUENCE [LARGE SCALE GENOMIC DNA]</scope>
    <source>
        <strain evidence="2">HUMS_12744610</strain>
    </source>
</reference>